<reference evidence="6 7" key="1">
    <citation type="submission" date="2013-11" db="EMBL/GenBank/DDBJ databases">
        <title>Opisthorchis viverrini - life in the bile duct.</title>
        <authorList>
            <person name="Young N.D."/>
            <person name="Nagarajan N."/>
            <person name="Lin S.J."/>
            <person name="Korhonen P.K."/>
            <person name="Jex A.R."/>
            <person name="Hall R.S."/>
            <person name="Safavi-Hemami H."/>
            <person name="Kaewkong W."/>
            <person name="Bertrand D."/>
            <person name="Gao S."/>
            <person name="Seet Q."/>
            <person name="Wongkham S."/>
            <person name="Teh B.T."/>
            <person name="Wongkham C."/>
            <person name="Intapan P.M."/>
            <person name="Maleewong W."/>
            <person name="Yang X."/>
            <person name="Hu M."/>
            <person name="Wang Z."/>
            <person name="Hofmann A."/>
            <person name="Sternberg P.W."/>
            <person name="Tan P."/>
            <person name="Wang J."/>
            <person name="Gasser R.B."/>
        </authorList>
    </citation>
    <scope>NUCLEOTIDE SEQUENCE [LARGE SCALE GENOMIC DNA]</scope>
</reference>
<feature type="compositionally biased region" description="Polar residues" evidence="5">
    <location>
        <begin position="376"/>
        <end position="388"/>
    </location>
</feature>
<feature type="non-terminal residue" evidence="6">
    <location>
        <position position="443"/>
    </location>
</feature>
<accession>A0A074ZE67</accession>
<evidence type="ECO:0000256" key="5">
    <source>
        <dbReference type="SAM" id="MobiDB-lite"/>
    </source>
</evidence>
<evidence type="ECO:0000256" key="2">
    <source>
        <dbReference type="ARBA" id="ARBA00006374"/>
    </source>
</evidence>
<feature type="compositionally biased region" description="Polar residues" evidence="5">
    <location>
        <begin position="432"/>
        <end position="443"/>
    </location>
</feature>
<sequence>MKGIPALAKALASDQMKIRKRAQFEVENILCSQTKDDTALPTYGEMLAICKGLHYTLWMQDKLLLKEEVVRRICHILPLIPHPTMRLHYINAMFETLAREWDRLDNWRLDKFMLLTRDFFTQALHSLVPVDREVWNHVLEAVFDKILNADIQHAVGLKMHMCTVLSEELPKKKIKAFCVVLTLVHLVSRLVELPRHHAYAHNFLRVIHTLLSTLRRHSKPDTTQLEDKLTSLISQRGTHFKSLQRIATIVHSIVEKKKRQGRDSKSAASGATPLTDTNCSVEVSFSPSDCTVPVTLSSSQKESKKRRKTSQKGKTAHKKRRLMENSSEGEPSMVRNSSNNEIAQLPQCASKSEEISQTTDVPMSTSDPVNEHISKTPHQTTCSVSTPVDSVDKAKRRVSFGKVFRKRFIASQRLSMTPTAKTTPKKGILRDQAQQGTRSRLSL</sequence>
<feature type="compositionally biased region" description="Polar residues" evidence="5">
    <location>
        <begin position="266"/>
        <end position="278"/>
    </location>
</feature>
<dbReference type="GO" id="GO:0006364">
    <property type="term" value="P:rRNA processing"/>
    <property type="evidence" value="ECO:0007669"/>
    <property type="project" value="UniProtKB-KW"/>
</dbReference>
<dbReference type="OrthoDB" id="2019504at2759"/>
<dbReference type="GeneID" id="20328356"/>
<keyword evidence="3" id="KW-0698">rRNA processing</keyword>
<evidence type="ECO:0000256" key="1">
    <source>
        <dbReference type="ARBA" id="ARBA00004123"/>
    </source>
</evidence>
<protein>
    <recommendedName>
        <fullName evidence="8">Nucleolar protein,Nop52</fullName>
    </recommendedName>
</protein>
<dbReference type="PANTHER" id="PTHR13026:SF0">
    <property type="entry name" value="RIBOSOMAL RNA PROCESSING 1B"/>
    <property type="match status" value="1"/>
</dbReference>
<feature type="region of interest" description="Disordered" evidence="5">
    <location>
        <begin position="257"/>
        <end position="278"/>
    </location>
</feature>
<dbReference type="PANTHER" id="PTHR13026">
    <property type="entry name" value="NNP-1 PROTEIN NOVEL NUCLEAR PROTEIN 1 NOP52"/>
    <property type="match status" value="1"/>
</dbReference>
<dbReference type="Proteomes" id="UP000054324">
    <property type="component" value="Unassembled WGS sequence"/>
</dbReference>
<organism evidence="6 7">
    <name type="scientific">Opisthorchis viverrini</name>
    <name type="common">Southeast Asian liver fluke</name>
    <dbReference type="NCBI Taxonomy" id="6198"/>
    <lineage>
        <taxon>Eukaryota</taxon>
        <taxon>Metazoa</taxon>
        <taxon>Spiralia</taxon>
        <taxon>Lophotrochozoa</taxon>
        <taxon>Platyhelminthes</taxon>
        <taxon>Trematoda</taxon>
        <taxon>Digenea</taxon>
        <taxon>Opisthorchiida</taxon>
        <taxon>Opisthorchiata</taxon>
        <taxon>Opisthorchiidae</taxon>
        <taxon>Opisthorchis</taxon>
    </lineage>
</organism>
<dbReference type="InterPro" id="IPR010301">
    <property type="entry name" value="RRP1"/>
</dbReference>
<keyword evidence="4" id="KW-0539">Nucleus</keyword>
<dbReference type="CTD" id="20328356"/>
<dbReference type="STRING" id="6198.A0A074ZE67"/>
<proteinExistence type="inferred from homology"/>
<gene>
    <name evidence="6" type="ORF">T265_14190</name>
</gene>
<comment type="similarity">
    <text evidence="2">Belongs to the RRP1 family.</text>
</comment>
<dbReference type="GO" id="GO:0030688">
    <property type="term" value="C:preribosome, small subunit precursor"/>
    <property type="evidence" value="ECO:0007669"/>
    <property type="project" value="InterPro"/>
</dbReference>
<keyword evidence="7" id="KW-1185">Reference proteome</keyword>
<dbReference type="GO" id="GO:0005634">
    <property type="term" value="C:nucleus"/>
    <property type="evidence" value="ECO:0007669"/>
    <property type="project" value="UniProtKB-SubCell"/>
</dbReference>
<dbReference type="RefSeq" id="XP_009170715.1">
    <property type="nucleotide sequence ID" value="XM_009172451.1"/>
</dbReference>
<evidence type="ECO:0000256" key="3">
    <source>
        <dbReference type="ARBA" id="ARBA00022552"/>
    </source>
</evidence>
<comment type="subcellular location">
    <subcellularLocation>
        <location evidence="1">Nucleus</location>
    </subcellularLocation>
</comment>
<feature type="compositionally biased region" description="Polar residues" evidence="5">
    <location>
        <begin position="324"/>
        <end position="368"/>
    </location>
</feature>
<evidence type="ECO:0000256" key="4">
    <source>
        <dbReference type="ARBA" id="ARBA00023242"/>
    </source>
</evidence>
<dbReference type="Pfam" id="PF05997">
    <property type="entry name" value="Nop52"/>
    <property type="match status" value="1"/>
</dbReference>
<evidence type="ECO:0000313" key="7">
    <source>
        <dbReference type="Proteomes" id="UP000054324"/>
    </source>
</evidence>
<dbReference type="KEGG" id="ovi:T265_14190"/>
<dbReference type="AlphaFoldDB" id="A0A074ZE67"/>
<feature type="region of interest" description="Disordered" evidence="5">
    <location>
        <begin position="417"/>
        <end position="443"/>
    </location>
</feature>
<feature type="compositionally biased region" description="Basic residues" evidence="5">
    <location>
        <begin position="303"/>
        <end position="321"/>
    </location>
</feature>
<name>A0A074ZE67_OPIVI</name>
<evidence type="ECO:0008006" key="8">
    <source>
        <dbReference type="Google" id="ProtNLM"/>
    </source>
</evidence>
<dbReference type="EMBL" id="KL596773">
    <property type="protein sequence ID" value="KER25566.1"/>
    <property type="molecule type" value="Genomic_DNA"/>
</dbReference>
<feature type="region of interest" description="Disordered" evidence="5">
    <location>
        <begin position="292"/>
        <end position="388"/>
    </location>
</feature>
<evidence type="ECO:0000313" key="6">
    <source>
        <dbReference type="EMBL" id="KER25566.1"/>
    </source>
</evidence>